<keyword evidence="6" id="KW-1185">Reference proteome</keyword>
<dbReference type="SUPFAM" id="SSF47954">
    <property type="entry name" value="Cyclin-like"/>
    <property type="match status" value="1"/>
</dbReference>
<reference evidence="7" key="3">
    <citation type="journal article" date="2018" name="Algal Res.">
        <title>Characterization of plant carbon substrate utilization by Auxenochlorella protothecoides.</title>
        <authorList>
            <person name="Vogler B.W."/>
            <person name="Starkenburg S.R."/>
            <person name="Sudasinghe N."/>
            <person name="Schambach J.Y."/>
            <person name="Rollin J.A."/>
            <person name="Pattathil S."/>
            <person name="Barry A.N."/>
        </authorList>
    </citation>
    <scope>NUCLEOTIDE SEQUENCE [LARGE SCALE GENOMIC DNA]</scope>
    <source>
        <strain evidence="7">UTEX 25</strain>
    </source>
</reference>
<protein>
    <submittedName>
        <fullName evidence="4">Cyclin-P3-1</fullName>
    </submittedName>
</protein>
<dbReference type="Proteomes" id="UP000028924">
    <property type="component" value="Unassembled WGS sequence"/>
</dbReference>
<reference evidence="4 6" key="1">
    <citation type="journal article" date="2014" name="BMC Genomics">
        <title>Oil accumulation mechanisms of the oleaginous microalga Chlorella protothecoides revealed through its genome, transcriptomes, and proteomes.</title>
        <authorList>
            <person name="Gao C."/>
            <person name="Wang Y."/>
            <person name="Shen Y."/>
            <person name="Yan D."/>
            <person name="He X."/>
            <person name="Dai J."/>
            <person name="Wu Q."/>
        </authorList>
    </citation>
    <scope>NUCLEOTIDE SEQUENCE [LARGE SCALE GENOMIC DNA]</scope>
    <source>
        <strain evidence="4 6">0710</strain>
    </source>
</reference>
<dbReference type="PANTHER" id="PTHR15615:SF108">
    <property type="entry name" value="PROTEIN CNPPD1"/>
    <property type="match status" value="1"/>
</dbReference>
<evidence type="ECO:0000313" key="6">
    <source>
        <dbReference type="Proteomes" id="UP000028924"/>
    </source>
</evidence>
<dbReference type="AlphaFoldDB" id="A0A087SQA0"/>
<accession>A0A087SQA0</accession>
<evidence type="ECO:0000313" key="7">
    <source>
        <dbReference type="Proteomes" id="UP000279271"/>
    </source>
</evidence>
<proteinExistence type="inferred from homology"/>
<feature type="compositionally biased region" description="Pro residues" evidence="2">
    <location>
        <begin position="180"/>
        <end position="189"/>
    </location>
</feature>
<evidence type="ECO:0000313" key="3">
    <source>
        <dbReference type="EMBL" id="JAT76765.1"/>
    </source>
</evidence>
<feature type="region of interest" description="Disordered" evidence="2">
    <location>
        <begin position="176"/>
        <end position="211"/>
    </location>
</feature>
<dbReference type="PANTHER" id="PTHR15615">
    <property type="match status" value="1"/>
</dbReference>
<organism evidence="4 6">
    <name type="scientific">Auxenochlorella protothecoides</name>
    <name type="common">Green microalga</name>
    <name type="synonym">Chlorella protothecoides</name>
    <dbReference type="NCBI Taxonomy" id="3075"/>
    <lineage>
        <taxon>Eukaryota</taxon>
        <taxon>Viridiplantae</taxon>
        <taxon>Chlorophyta</taxon>
        <taxon>core chlorophytes</taxon>
        <taxon>Trebouxiophyceae</taxon>
        <taxon>Chlorellales</taxon>
        <taxon>Chlorellaceae</taxon>
        <taxon>Auxenochlorella</taxon>
    </lineage>
</organism>
<dbReference type="Gene3D" id="1.10.472.10">
    <property type="entry name" value="Cyclin-like"/>
    <property type="match status" value="1"/>
</dbReference>
<dbReference type="GO" id="GO:0019901">
    <property type="term" value="F:protein kinase binding"/>
    <property type="evidence" value="ECO:0007669"/>
    <property type="project" value="InterPro"/>
</dbReference>
<dbReference type="eggNOG" id="KOG1674">
    <property type="taxonomic scope" value="Eukaryota"/>
</dbReference>
<dbReference type="InterPro" id="IPR036915">
    <property type="entry name" value="Cyclin-like_sf"/>
</dbReference>
<sequence>MVQAGHIHLQSPPELSILASCSFPSVLSEAIEASVVEPNHARSADAIPLHSASPPRIGLGAYMGRLLKYCRCSPACLAYAYVYMKRLAAMGGMAVTSTSKHRLLLTGTVIAAKLVDDRCFSNNHYAHVGGVSLHELNRMELSMLRMLSYRAQVGAEELAEHLLGITCVPEVAALPFDRPGMPPPSPSCPAPQSTPSAPLDDGPTQEQPRHVRARHCSMDMDTESGLNGLDGIVPAV</sequence>
<dbReference type="Pfam" id="PF08613">
    <property type="entry name" value="Cyclin"/>
    <property type="match status" value="1"/>
</dbReference>
<dbReference type="EMBL" id="GDKF01001857">
    <property type="protein sequence ID" value="JAT76765.1"/>
    <property type="molecule type" value="Transcribed_RNA"/>
</dbReference>
<dbReference type="CDD" id="cd20558">
    <property type="entry name" value="CYCLIN_ScPCL7-like"/>
    <property type="match status" value="1"/>
</dbReference>
<evidence type="ECO:0000313" key="4">
    <source>
        <dbReference type="EMBL" id="KFM27904.1"/>
    </source>
</evidence>
<dbReference type="EMBL" id="QOKY01000154">
    <property type="protein sequence ID" value="RMZ55959.1"/>
    <property type="molecule type" value="Genomic_DNA"/>
</dbReference>
<evidence type="ECO:0000313" key="5">
    <source>
        <dbReference type="EMBL" id="RMZ55959.1"/>
    </source>
</evidence>
<reference evidence="3" key="2">
    <citation type="submission" date="2015-08" db="EMBL/GenBank/DDBJ databases">
        <authorList>
            <person name="Babu N.S."/>
            <person name="Beckwith C.J."/>
            <person name="Beseler K.G."/>
            <person name="Brison A."/>
            <person name="Carone J.V."/>
            <person name="Caskin T.P."/>
            <person name="Diamond M."/>
            <person name="Durham M.E."/>
            <person name="Foxe J.M."/>
            <person name="Go M."/>
            <person name="Henderson B.A."/>
            <person name="Jones I.B."/>
            <person name="McGettigan J.A."/>
            <person name="Micheletti S.J."/>
            <person name="Nasrallah M.E."/>
            <person name="Ortiz D."/>
            <person name="Piller C.R."/>
            <person name="Privatt S.R."/>
            <person name="Schneider S.L."/>
            <person name="Sharp S."/>
            <person name="Smith T.C."/>
            <person name="Stanton J.D."/>
            <person name="Ullery H.E."/>
            <person name="Wilson R.J."/>
            <person name="Serrano M.G."/>
            <person name="Buck G."/>
            <person name="Lee V."/>
            <person name="Wang Y."/>
            <person name="Carvalho R."/>
            <person name="Voegtly L."/>
            <person name="Shi R."/>
            <person name="Duckworth R."/>
            <person name="Johnson A."/>
            <person name="Loviza R."/>
            <person name="Walstead R."/>
            <person name="Shah Z."/>
            <person name="Kiflezghi M."/>
            <person name="Wade K."/>
            <person name="Ball S.L."/>
            <person name="Bradley K.W."/>
            <person name="Asai D.J."/>
            <person name="Bowman C.A."/>
            <person name="Russell D.A."/>
            <person name="Pope W.H."/>
            <person name="Jacobs-Sera D."/>
            <person name="Hendrix R.W."/>
            <person name="Hatfull G.F."/>
        </authorList>
    </citation>
    <scope>NUCLEOTIDE SEQUENCE</scope>
</reference>
<dbReference type="STRING" id="3075.A0A087SQA0"/>
<evidence type="ECO:0000256" key="1">
    <source>
        <dbReference type="ARBA" id="ARBA00007215"/>
    </source>
</evidence>
<dbReference type="Proteomes" id="UP000279271">
    <property type="component" value="Unassembled WGS sequence"/>
</dbReference>
<reference evidence="5" key="5">
    <citation type="submission" date="2018-11" db="EMBL/GenBank/DDBJ databases">
        <title>Characterization of plant carbon substrate utilization by Auxenochlorella protothecoides.</title>
        <authorList>
            <person name="Vogler B.W."/>
            <person name="Starkenburg S.R."/>
            <person name="Sudasinghe N."/>
            <person name="Schambach J.Y."/>
            <person name="Rollin J.A."/>
            <person name="Pattathil S."/>
            <person name="Barry A.N."/>
        </authorList>
    </citation>
    <scope>NUCLEOTIDE SEQUENCE [LARGE SCALE GENOMIC DNA]</scope>
    <source>
        <strain evidence="5">UTEX 25</strain>
    </source>
</reference>
<dbReference type="EMBL" id="KL662158">
    <property type="protein sequence ID" value="KFM27904.1"/>
    <property type="molecule type" value="Genomic_DNA"/>
</dbReference>
<comment type="similarity">
    <text evidence="1">Belongs to the cyclin family. Cyclin U/P subfamily.</text>
</comment>
<dbReference type="KEGG" id="apro:F751_5942"/>
<reference evidence="5" key="4">
    <citation type="submission" date="2018-10" db="EMBL/GenBank/DDBJ databases">
        <authorList>
            <person name="Hovde B."/>
            <person name="Zhang X."/>
        </authorList>
    </citation>
    <scope>NUCLEOTIDE SEQUENCE [LARGE SCALE GENOMIC DNA]</scope>
    <source>
        <strain evidence="5">UTEX 25</strain>
    </source>
</reference>
<name>A0A087SQA0_AUXPR</name>
<gene>
    <name evidence="5" type="ORF">APUTEX25_004383</name>
    <name evidence="4" type="ORF">F751_5942</name>
    <name evidence="3" type="ORF">g.1582</name>
</gene>
<dbReference type="RefSeq" id="XP_011400894.1">
    <property type="nucleotide sequence ID" value="XM_011402592.1"/>
</dbReference>
<dbReference type="GeneID" id="23617333"/>
<evidence type="ECO:0000256" key="2">
    <source>
        <dbReference type="SAM" id="MobiDB-lite"/>
    </source>
</evidence>
<dbReference type="OrthoDB" id="514375at2759"/>
<dbReference type="InterPro" id="IPR013922">
    <property type="entry name" value="Cyclin_PHO80-like"/>
</dbReference>